<keyword evidence="1" id="KW-0812">Transmembrane</keyword>
<keyword evidence="1" id="KW-0472">Membrane</keyword>
<dbReference type="EMBL" id="OU895877">
    <property type="protein sequence ID" value="CAG9801097.1"/>
    <property type="molecule type" value="Genomic_DNA"/>
</dbReference>
<keyword evidence="1" id="KW-1133">Transmembrane helix</keyword>
<evidence type="ECO:0000256" key="1">
    <source>
        <dbReference type="SAM" id="Phobius"/>
    </source>
</evidence>
<protein>
    <submittedName>
        <fullName evidence="2">Uncharacterized protein</fullName>
    </submittedName>
</protein>
<keyword evidence="3" id="KW-1185">Reference proteome</keyword>
<gene>
    <name evidence="2" type="ORF">CHIRRI_LOCUS4032</name>
</gene>
<evidence type="ECO:0000313" key="3">
    <source>
        <dbReference type="Proteomes" id="UP001153620"/>
    </source>
</evidence>
<sequence>MHLSHLYYSCLYIYISSLFFSRTNLPRLYVKETDITNESESDLTVLQSRSKIQTCKVYKHEAYCHCLRFCSSNCCCDITTTTGLCINRKEHT</sequence>
<feature type="transmembrane region" description="Helical" evidence="1">
    <location>
        <begin position="6"/>
        <end position="25"/>
    </location>
</feature>
<dbReference type="AlphaFoldDB" id="A0A9N9RPT8"/>
<proteinExistence type="predicted"/>
<organism evidence="2 3">
    <name type="scientific">Chironomus riparius</name>
    <dbReference type="NCBI Taxonomy" id="315576"/>
    <lineage>
        <taxon>Eukaryota</taxon>
        <taxon>Metazoa</taxon>
        <taxon>Ecdysozoa</taxon>
        <taxon>Arthropoda</taxon>
        <taxon>Hexapoda</taxon>
        <taxon>Insecta</taxon>
        <taxon>Pterygota</taxon>
        <taxon>Neoptera</taxon>
        <taxon>Endopterygota</taxon>
        <taxon>Diptera</taxon>
        <taxon>Nematocera</taxon>
        <taxon>Chironomoidea</taxon>
        <taxon>Chironomidae</taxon>
        <taxon>Chironominae</taxon>
        <taxon>Chironomus</taxon>
    </lineage>
</organism>
<reference evidence="2" key="2">
    <citation type="submission" date="2022-10" db="EMBL/GenBank/DDBJ databases">
        <authorList>
            <consortium name="ENA_rothamsted_submissions"/>
            <consortium name="culmorum"/>
            <person name="King R."/>
        </authorList>
    </citation>
    <scope>NUCLEOTIDE SEQUENCE</scope>
</reference>
<evidence type="ECO:0000313" key="2">
    <source>
        <dbReference type="EMBL" id="CAG9801097.1"/>
    </source>
</evidence>
<dbReference type="Proteomes" id="UP001153620">
    <property type="component" value="Chromosome 1"/>
</dbReference>
<name>A0A9N9RPT8_9DIPT</name>
<reference evidence="2" key="1">
    <citation type="submission" date="2022-01" db="EMBL/GenBank/DDBJ databases">
        <authorList>
            <person name="King R."/>
        </authorList>
    </citation>
    <scope>NUCLEOTIDE SEQUENCE</scope>
</reference>
<accession>A0A9N9RPT8</accession>